<dbReference type="Pfam" id="PF01425">
    <property type="entry name" value="Amidase"/>
    <property type="match status" value="1"/>
</dbReference>
<sequence>MKINFLSMTFPPVLFGITFDYWTIIHPLVQCFLRSIVLFAYLVTYPVIKMRLKKRQYCPPVTNDILFWSATQIADKIRTKQISSEEVVLAFIARCKEVNPILNAIVENNFEKAITQARIVDQFLKNTTISEMNLEQDMPLLGVPVTVKASIAVKDFCFAVGEVSQKHVKATNDAPAVANLRRDGAIILLTSNVPEYCMSFETMNNITGRTLNPYDTERTPGGSSGGESALISSAASVIGVASDVGGSARLPAMFCGIFGHKPSCNWVSSVGHKPVARSKKWESIFTISVMTRYAVDIPLILKSIATNEECKEYLNTKVDINKMNVYYITDEYSSILCLPIDEEIKVAIRNVAEHLNSTFGCPIKQLKLQNMKYVIEIVAAMVFKVADVETIFNIGDGSKPWKSVFIVLLKRLFRLNLHTWPCIIYGFFLKSLQLVPSWYHKAVTKKRDILKKELEEILGSNSVLILPTFNSCAHYHSEIYAKVLNIGYMAIFNELGFPVTQCPVGLNKKGLPIGLQLVANDKCDNLTITLAKEIEKKFGGWQLPPSNIKKNNGTELDNGYTHSNSEITKKMIEISLTNNIK</sequence>
<dbReference type="PANTHER" id="PTHR43372:SF2">
    <property type="entry name" value="IP13792P"/>
    <property type="match status" value="1"/>
</dbReference>
<evidence type="ECO:0000313" key="2">
    <source>
        <dbReference type="Proteomes" id="UP000694924"/>
    </source>
</evidence>
<gene>
    <name evidence="3" type="primary">LOC107071643</name>
</gene>
<dbReference type="Proteomes" id="UP000694924">
    <property type="component" value="Unplaced"/>
</dbReference>
<name>A0ABM1J1F2_POLDO</name>
<organism evidence="2 3">
    <name type="scientific">Polistes dominula</name>
    <name type="common">European paper wasp</name>
    <name type="synonym">Vespa dominula</name>
    <dbReference type="NCBI Taxonomy" id="743375"/>
    <lineage>
        <taxon>Eukaryota</taxon>
        <taxon>Metazoa</taxon>
        <taxon>Ecdysozoa</taxon>
        <taxon>Arthropoda</taxon>
        <taxon>Hexapoda</taxon>
        <taxon>Insecta</taxon>
        <taxon>Pterygota</taxon>
        <taxon>Neoptera</taxon>
        <taxon>Endopterygota</taxon>
        <taxon>Hymenoptera</taxon>
        <taxon>Apocrita</taxon>
        <taxon>Aculeata</taxon>
        <taxon>Vespoidea</taxon>
        <taxon>Vespidae</taxon>
        <taxon>Polistinae</taxon>
        <taxon>Polistini</taxon>
        <taxon>Polistes</taxon>
    </lineage>
</organism>
<protein>
    <submittedName>
        <fullName evidence="3">Fatty-acid amide hydrolase 2-B-like</fullName>
    </submittedName>
</protein>
<evidence type="ECO:0000313" key="3">
    <source>
        <dbReference type="RefSeq" id="XP_015186289.1"/>
    </source>
</evidence>
<accession>A0ABM1J1F2</accession>
<dbReference type="SUPFAM" id="SSF75304">
    <property type="entry name" value="Amidase signature (AS) enzymes"/>
    <property type="match status" value="1"/>
</dbReference>
<dbReference type="RefSeq" id="XP_015186289.1">
    <property type="nucleotide sequence ID" value="XM_015330803.1"/>
</dbReference>
<dbReference type="Gene3D" id="3.90.1300.10">
    <property type="entry name" value="Amidase signature (AS) domain"/>
    <property type="match status" value="1"/>
</dbReference>
<keyword evidence="2" id="KW-1185">Reference proteome</keyword>
<dbReference type="InterPro" id="IPR036928">
    <property type="entry name" value="AS_sf"/>
</dbReference>
<dbReference type="PANTHER" id="PTHR43372">
    <property type="entry name" value="FATTY-ACID AMIDE HYDROLASE"/>
    <property type="match status" value="1"/>
</dbReference>
<dbReference type="InterPro" id="IPR023631">
    <property type="entry name" value="Amidase_dom"/>
</dbReference>
<evidence type="ECO:0000259" key="1">
    <source>
        <dbReference type="Pfam" id="PF01425"/>
    </source>
</evidence>
<feature type="domain" description="Amidase" evidence="1">
    <location>
        <begin position="86"/>
        <end position="526"/>
    </location>
</feature>
<dbReference type="InterPro" id="IPR052739">
    <property type="entry name" value="FAAH2"/>
</dbReference>
<dbReference type="PIRSF" id="PIRSF001221">
    <property type="entry name" value="Amidase_fungi"/>
    <property type="match status" value="1"/>
</dbReference>
<proteinExistence type="predicted"/>
<reference evidence="3" key="1">
    <citation type="submission" date="2025-08" db="UniProtKB">
        <authorList>
            <consortium name="RefSeq"/>
        </authorList>
    </citation>
    <scope>IDENTIFICATION</scope>
    <source>
        <tissue evidence="3">Whole body</tissue>
    </source>
</reference>
<dbReference type="GeneID" id="107071643"/>